<organism evidence="2">
    <name type="scientific">marine sediment metagenome</name>
    <dbReference type="NCBI Taxonomy" id="412755"/>
    <lineage>
        <taxon>unclassified sequences</taxon>
        <taxon>metagenomes</taxon>
        <taxon>ecological metagenomes</taxon>
    </lineage>
</organism>
<name>X0TL95_9ZZZZ</name>
<protein>
    <recommendedName>
        <fullName evidence="1">ATP-dependent helicase C-terminal domain-containing protein</fullName>
    </recommendedName>
</protein>
<dbReference type="Pfam" id="PF13307">
    <property type="entry name" value="Helicase_C_2"/>
    <property type="match status" value="1"/>
</dbReference>
<sequence length="244" mass="28464">ATICDVKAFIQSIGLKNQDKVEFIREDSHFPLKNHSIEKKNIGKMSRKYIEDSLPKLVSRIEEILLIHPEQKGIAQTHTKRIASYIKKHSGNSRLTFNKDHDTPKEMLKKHENKGSSVIIASGLREGIDLFGELSEFQIICKVPYPDLGDKRVKRKSEIEPRWYQWMTTIAFIQSLGRSVRSKEDKVTTYILDSDFSYFYLRNRRFFPSHLRKIISDSFFKNSNTKIITKPKTRKKNIFELAGN</sequence>
<evidence type="ECO:0000313" key="2">
    <source>
        <dbReference type="EMBL" id="GAF94338.1"/>
    </source>
</evidence>
<accession>X0TL95</accession>
<reference evidence="2" key="1">
    <citation type="journal article" date="2014" name="Front. Microbiol.">
        <title>High frequency of phylogenetically diverse reductive dehalogenase-homologous genes in deep subseafloor sedimentary metagenomes.</title>
        <authorList>
            <person name="Kawai M."/>
            <person name="Futagami T."/>
            <person name="Toyoda A."/>
            <person name="Takaki Y."/>
            <person name="Nishi S."/>
            <person name="Hori S."/>
            <person name="Arai W."/>
            <person name="Tsubouchi T."/>
            <person name="Morono Y."/>
            <person name="Uchiyama I."/>
            <person name="Ito T."/>
            <person name="Fujiyama A."/>
            <person name="Inagaki F."/>
            <person name="Takami H."/>
        </authorList>
    </citation>
    <scope>NUCLEOTIDE SEQUENCE</scope>
    <source>
        <strain evidence="2">Expedition CK06-06</strain>
    </source>
</reference>
<dbReference type="Gene3D" id="3.40.50.300">
    <property type="entry name" value="P-loop containing nucleotide triphosphate hydrolases"/>
    <property type="match status" value="1"/>
</dbReference>
<dbReference type="GO" id="GO:0003676">
    <property type="term" value="F:nucleic acid binding"/>
    <property type="evidence" value="ECO:0007669"/>
    <property type="project" value="InterPro"/>
</dbReference>
<dbReference type="GO" id="GO:0006139">
    <property type="term" value="P:nucleobase-containing compound metabolic process"/>
    <property type="evidence" value="ECO:0007669"/>
    <property type="project" value="InterPro"/>
</dbReference>
<dbReference type="GO" id="GO:0004386">
    <property type="term" value="F:helicase activity"/>
    <property type="evidence" value="ECO:0007669"/>
    <property type="project" value="InterPro"/>
</dbReference>
<dbReference type="GO" id="GO:0016818">
    <property type="term" value="F:hydrolase activity, acting on acid anhydrides, in phosphorus-containing anhydrides"/>
    <property type="evidence" value="ECO:0007669"/>
    <property type="project" value="InterPro"/>
</dbReference>
<dbReference type="EMBL" id="BARS01019750">
    <property type="protein sequence ID" value="GAF94338.1"/>
    <property type="molecule type" value="Genomic_DNA"/>
</dbReference>
<evidence type="ECO:0000259" key="1">
    <source>
        <dbReference type="SMART" id="SM00491"/>
    </source>
</evidence>
<dbReference type="SMART" id="SM00491">
    <property type="entry name" value="HELICc2"/>
    <property type="match status" value="1"/>
</dbReference>
<feature type="domain" description="ATP-dependent helicase C-terminal" evidence="1">
    <location>
        <begin position="68"/>
        <end position="198"/>
    </location>
</feature>
<dbReference type="GO" id="GO:0005524">
    <property type="term" value="F:ATP binding"/>
    <property type="evidence" value="ECO:0007669"/>
    <property type="project" value="InterPro"/>
</dbReference>
<feature type="non-terminal residue" evidence="2">
    <location>
        <position position="1"/>
    </location>
</feature>
<dbReference type="AlphaFoldDB" id="X0TL95"/>
<gene>
    <name evidence="2" type="ORF">S01H1_31951</name>
</gene>
<dbReference type="InterPro" id="IPR006555">
    <property type="entry name" value="ATP-dep_Helicase_C"/>
</dbReference>
<dbReference type="InterPro" id="IPR027417">
    <property type="entry name" value="P-loop_NTPase"/>
</dbReference>
<proteinExistence type="predicted"/>
<comment type="caution">
    <text evidence="2">The sequence shown here is derived from an EMBL/GenBank/DDBJ whole genome shotgun (WGS) entry which is preliminary data.</text>
</comment>